<proteinExistence type="predicted"/>
<name>A0A9P7JHA3_9AGAM</name>
<dbReference type="GeneID" id="64628710"/>
<protein>
    <submittedName>
        <fullName evidence="1">Uncharacterized protein</fullName>
    </submittedName>
</protein>
<evidence type="ECO:0000313" key="1">
    <source>
        <dbReference type="EMBL" id="KAG1822627.1"/>
    </source>
</evidence>
<organism evidence="1 2">
    <name type="scientific">Suillus subaureus</name>
    <dbReference type="NCBI Taxonomy" id="48587"/>
    <lineage>
        <taxon>Eukaryota</taxon>
        <taxon>Fungi</taxon>
        <taxon>Dikarya</taxon>
        <taxon>Basidiomycota</taxon>
        <taxon>Agaricomycotina</taxon>
        <taxon>Agaricomycetes</taxon>
        <taxon>Agaricomycetidae</taxon>
        <taxon>Boletales</taxon>
        <taxon>Suillineae</taxon>
        <taxon>Suillaceae</taxon>
        <taxon>Suillus</taxon>
    </lineage>
</organism>
<dbReference type="Proteomes" id="UP000807769">
    <property type="component" value="Unassembled WGS sequence"/>
</dbReference>
<dbReference type="AlphaFoldDB" id="A0A9P7JHA3"/>
<keyword evidence="2" id="KW-1185">Reference proteome</keyword>
<reference evidence="1" key="1">
    <citation type="journal article" date="2020" name="New Phytol.">
        <title>Comparative genomics reveals dynamic genome evolution in host specialist ectomycorrhizal fungi.</title>
        <authorList>
            <person name="Lofgren L.A."/>
            <person name="Nguyen N.H."/>
            <person name="Vilgalys R."/>
            <person name="Ruytinx J."/>
            <person name="Liao H.L."/>
            <person name="Branco S."/>
            <person name="Kuo A."/>
            <person name="LaButti K."/>
            <person name="Lipzen A."/>
            <person name="Andreopoulos W."/>
            <person name="Pangilinan J."/>
            <person name="Riley R."/>
            <person name="Hundley H."/>
            <person name="Na H."/>
            <person name="Barry K."/>
            <person name="Grigoriev I.V."/>
            <person name="Stajich J.E."/>
            <person name="Kennedy P.G."/>
        </authorList>
    </citation>
    <scope>NUCLEOTIDE SEQUENCE</scope>
    <source>
        <strain evidence="1">MN1</strain>
    </source>
</reference>
<dbReference type="EMBL" id="JABBWG010000005">
    <property type="protein sequence ID" value="KAG1822627.1"/>
    <property type="molecule type" value="Genomic_DNA"/>
</dbReference>
<dbReference type="RefSeq" id="XP_041197033.1">
    <property type="nucleotide sequence ID" value="XM_041334693.1"/>
</dbReference>
<sequence>MNTTLDLYPIIPPMPKSVLSSISDTVTLLLNTPIVPPHPKRTKDVALTELPRSTPRRRAEALELERSRGVDLAAGDVLLQSVRDDLPTGVMEPVVHQLSRRSSYIQEELDPDLHLALDAERAASRAKTVVQVCIS</sequence>
<dbReference type="OrthoDB" id="2688866at2759"/>
<accession>A0A9P7JHA3</accession>
<evidence type="ECO:0000313" key="2">
    <source>
        <dbReference type="Proteomes" id="UP000807769"/>
    </source>
</evidence>
<gene>
    <name evidence="1" type="ORF">BJ212DRAFT_1329311</name>
</gene>
<comment type="caution">
    <text evidence="1">The sequence shown here is derived from an EMBL/GenBank/DDBJ whole genome shotgun (WGS) entry which is preliminary data.</text>
</comment>